<keyword evidence="2" id="KW-0813">Transport</keyword>
<dbReference type="InterPro" id="IPR048279">
    <property type="entry name" value="MdtK-like"/>
</dbReference>
<evidence type="ECO:0000256" key="10">
    <source>
        <dbReference type="SAM" id="Phobius"/>
    </source>
</evidence>
<dbReference type="GO" id="GO:0005886">
    <property type="term" value="C:plasma membrane"/>
    <property type="evidence" value="ECO:0007669"/>
    <property type="project" value="UniProtKB-SubCell"/>
</dbReference>
<keyword evidence="3" id="KW-0050">Antiport</keyword>
<evidence type="ECO:0000256" key="5">
    <source>
        <dbReference type="ARBA" id="ARBA00022692"/>
    </source>
</evidence>
<evidence type="ECO:0000256" key="3">
    <source>
        <dbReference type="ARBA" id="ARBA00022449"/>
    </source>
</evidence>
<feature type="transmembrane region" description="Helical" evidence="10">
    <location>
        <begin position="23"/>
        <end position="43"/>
    </location>
</feature>
<dbReference type="Proteomes" id="UP000196573">
    <property type="component" value="Unassembled WGS sequence"/>
</dbReference>
<evidence type="ECO:0000313" key="12">
    <source>
        <dbReference type="Proteomes" id="UP000196573"/>
    </source>
</evidence>
<dbReference type="GO" id="GO:0006811">
    <property type="term" value="P:monoatomic ion transport"/>
    <property type="evidence" value="ECO:0007669"/>
    <property type="project" value="UniProtKB-KW"/>
</dbReference>
<feature type="transmembrane region" description="Helical" evidence="10">
    <location>
        <begin position="197"/>
        <end position="219"/>
    </location>
</feature>
<keyword evidence="12" id="KW-1185">Reference proteome</keyword>
<dbReference type="CDD" id="cd13133">
    <property type="entry name" value="MATE_like_7"/>
    <property type="match status" value="1"/>
</dbReference>
<proteinExistence type="predicted"/>
<accession>A0A1X7AKF6</accession>
<feature type="transmembrane region" description="Helical" evidence="10">
    <location>
        <begin position="106"/>
        <end position="126"/>
    </location>
</feature>
<feature type="transmembrane region" description="Helical" evidence="10">
    <location>
        <begin position="424"/>
        <end position="446"/>
    </location>
</feature>
<reference evidence="11 12" key="1">
    <citation type="submission" date="2017-03" db="EMBL/GenBank/DDBJ databases">
        <authorList>
            <person name="Afonso C.L."/>
            <person name="Miller P.J."/>
            <person name="Scott M.A."/>
            <person name="Spackman E."/>
            <person name="Goraichik I."/>
            <person name="Dimitrov K.M."/>
            <person name="Suarez D.L."/>
            <person name="Swayne D.E."/>
        </authorList>
    </citation>
    <scope>NUCLEOTIDE SEQUENCE [LARGE SCALE GENOMIC DNA]</scope>
    <source>
        <strain evidence="11">SB41UT1</strain>
    </source>
</reference>
<evidence type="ECO:0000256" key="6">
    <source>
        <dbReference type="ARBA" id="ARBA00022989"/>
    </source>
</evidence>
<dbReference type="InterPro" id="IPR050222">
    <property type="entry name" value="MATE_MdtK"/>
</dbReference>
<dbReference type="Pfam" id="PF01554">
    <property type="entry name" value="MatE"/>
    <property type="match status" value="2"/>
</dbReference>
<feature type="transmembrane region" description="Helical" evidence="10">
    <location>
        <begin position="365"/>
        <end position="388"/>
    </location>
</feature>
<dbReference type="PANTHER" id="PTHR43298:SF2">
    <property type="entry name" value="FMN_FAD EXPORTER YEEO-RELATED"/>
    <property type="match status" value="1"/>
</dbReference>
<feature type="transmembrane region" description="Helical" evidence="10">
    <location>
        <begin position="281"/>
        <end position="307"/>
    </location>
</feature>
<organism evidence="11 12">
    <name type="scientific">Parendozoicomonas haliclonae</name>
    <dbReference type="NCBI Taxonomy" id="1960125"/>
    <lineage>
        <taxon>Bacteria</taxon>
        <taxon>Pseudomonadati</taxon>
        <taxon>Pseudomonadota</taxon>
        <taxon>Gammaproteobacteria</taxon>
        <taxon>Oceanospirillales</taxon>
        <taxon>Endozoicomonadaceae</taxon>
        <taxon>Parendozoicomonas</taxon>
    </lineage>
</organism>
<dbReference type="PANTHER" id="PTHR43298">
    <property type="entry name" value="MULTIDRUG RESISTANCE PROTEIN NORM-RELATED"/>
    <property type="match status" value="1"/>
</dbReference>
<dbReference type="PIRSF" id="PIRSF006603">
    <property type="entry name" value="DinF"/>
    <property type="match status" value="1"/>
</dbReference>
<feature type="transmembrane region" description="Helical" evidence="10">
    <location>
        <begin position="63"/>
        <end position="85"/>
    </location>
</feature>
<gene>
    <name evidence="11" type="primary">norM_2</name>
    <name evidence="11" type="ORF">EHSB41UT_02572</name>
</gene>
<evidence type="ECO:0000256" key="7">
    <source>
        <dbReference type="ARBA" id="ARBA00023065"/>
    </source>
</evidence>
<dbReference type="NCBIfam" id="TIGR00797">
    <property type="entry name" value="matE"/>
    <property type="match status" value="1"/>
</dbReference>
<evidence type="ECO:0000256" key="1">
    <source>
        <dbReference type="ARBA" id="ARBA00004429"/>
    </source>
</evidence>
<evidence type="ECO:0000256" key="9">
    <source>
        <dbReference type="ARBA" id="ARBA00031636"/>
    </source>
</evidence>
<feature type="transmembrane region" description="Helical" evidence="10">
    <location>
        <begin position="171"/>
        <end position="191"/>
    </location>
</feature>
<feature type="transmembrane region" description="Helical" evidence="10">
    <location>
        <begin position="138"/>
        <end position="159"/>
    </location>
</feature>
<keyword evidence="4" id="KW-1003">Cell membrane</keyword>
<evidence type="ECO:0000313" key="11">
    <source>
        <dbReference type="EMBL" id="SMA47854.1"/>
    </source>
</evidence>
<keyword evidence="8 10" id="KW-0472">Membrane</keyword>
<protein>
    <recommendedName>
        <fullName evidence="9">Multidrug-efflux transporter</fullName>
    </recommendedName>
</protein>
<feature type="transmembrane region" description="Helical" evidence="10">
    <location>
        <begin position="397"/>
        <end position="418"/>
    </location>
</feature>
<dbReference type="AlphaFoldDB" id="A0A1X7AKF6"/>
<feature type="transmembrane region" description="Helical" evidence="10">
    <location>
        <begin position="258"/>
        <end position="275"/>
    </location>
</feature>
<keyword evidence="5 10" id="KW-0812">Transmembrane</keyword>
<comment type="subcellular location">
    <subcellularLocation>
        <location evidence="1">Cell inner membrane</location>
        <topology evidence="1">Multi-pass membrane protein</topology>
    </subcellularLocation>
</comment>
<dbReference type="EMBL" id="FWPT01000005">
    <property type="protein sequence ID" value="SMA47854.1"/>
    <property type="molecule type" value="Genomic_DNA"/>
</dbReference>
<feature type="transmembrane region" description="Helical" evidence="10">
    <location>
        <begin position="319"/>
        <end position="345"/>
    </location>
</feature>
<dbReference type="GO" id="GO:0015297">
    <property type="term" value="F:antiporter activity"/>
    <property type="evidence" value="ECO:0007669"/>
    <property type="project" value="UniProtKB-KW"/>
</dbReference>
<keyword evidence="6 10" id="KW-1133">Transmembrane helix</keyword>
<evidence type="ECO:0000256" key="8">
    <source>
        <dbReference type="ARBA" id="ARBA00023136"/>
    </source>
</evidence>
<evidence type="ECO:0000256" key="2">
    <source>
        <dbReference type="ARBA" id="ARBA00022448"/>
    </source>
</evidence>
<keyword evidence="7" id="KW-0406">Ion transport</keyword>
<dbReference type="GO" id="GO:0042910">
    <property type="term" value="F:xenobiotic transmembrane transporter activity"/>
    <property type="evidence" value="ECO:0007669"/>
    <property type="project" value="InterPro"/>
</dbReference>
<name>A0A1X7AKF6_9GAMM</name>
<evidence type="ECO:0000256" key="4">
    <source>
        <dbReference type="ARBA" id="ARBA00022475"/>
    </source>
</evidence>
<sequence length="459" mass="49446">MQQLDIGRLNSPPASRRLRLQMIARLALPITGGMLSQSLINLVDTAMIGRLGEVQLAAVATANYAIFVCFALISGLSVAVQSSVARDCGAGRRNKLLDPVGKGIRLAFVAGIPITILLVLFSPYLVRLFDISPEVADYAAEYFQLRIISLPAGMMLLTYRGFWNGCRHPMSYLKILVGVHIINALLSYQLIFGIGNFAGIGLAGAAAGTVIAMYCGVLANTLQVKRFSNHHDLHLKTPGTTHSKPLIRKAWPDSAQQTLFALGTALLFWLIAWISSEAMAISHILVNISLLLILPGIGLGMAATTLINQALGANQTEQAFRWGLEVVMVAVIVLTILSLPLIVFPELVLSLFLPSTSPLIEQARLPLQLVGIGMIVDSAALVLTQALLGTGSNKTVMILRISTLWLIGLPLTALAVGGFQYGLIAVWIIQVGQRALASLACLVIWYNRRWIQQAGGSRE</sequence>
<dbReference type="RefSeq" id="WP_165767256.1">
    <property type="nucleotide sequence ID" value="NZ_CBCSCN010000003.1"/>
</dbReference>
<dbReference type="InterPro" id="IPR002528">
    <property type="entry name" value="MATE_fam"/>
</dbReference>